<keyword evidence="3" id="KW-1185">Reference proteome</keyword>
<dbReference type="HOGENOM" id="CLU_3260840_0_0_1"/>
<feature type="compositionally biased region" description="Acidic residues" evidence="1">
    <location>
        <begin position="23"/>
        <end position="36"/>
    </location>
</feature>
<gene>
    <name evidence="2" type="ORF">THOM_0222</name>
</gene>
<dbReference type="InParanoid" id="L7JZA4"/>
<dbReference type="EMBL" id="JH993814">
    <property type="protein sequence ID" value="ELQ76783.1"/>
    <property type="molecule type" value="Genomic_DNA"/>
</dbReference>
<reference evidence="2 3" key="1">
    <citation type="journal article" date="2012" name="PLoS Pathog.">
        <title>The genome of the obligate intracellular parasite Trachipleistophora hominis: new insights into microsporidian genome dynamics and reductive evolution.</title>
        <authorList>
            <person name="Heinz E."/>
            <person name="Williams T.A."/>
            <person name="Nakjang S."/>
            <person name="Noel C.J."/>
            <person name="Swan D.C."/>
            <person name="Goldberg A.V."/>
            <person name="Harris S.R."/>
            <person name="Weinmaier T."/>
            <person name="Markert S."/>
            <person name="Becher D."/>
            <person name="Bernhardt J."/>
            <person name="Dagan T."/>
            <person name="Hacker C."/>
            <person name="Lucocq J.M."/>
            <person name="Schweder T."/>
            <person name="Rattei T."/>
            <person name="Hall N."/>
            <person name="Hirt R.P."/>
            <person name="Embley T.M."/>
        </authorList>
    </citation>
    <scope>NUCLEOTIDE SEQUENCE [LARGE SCALE GENOMIC DNA]</scope>
</reference>
<sequence length="42" mass="4996">MVKMLRMLWKVKRMVGAVKGNDEDVEDVEDDEENDRNDENEL</sequence>
<name>L7JZA4_TRAHO</name>
<dbReference type="Proteomes" id="UP000011185">
    <property type="component" value="Unassembled WGS sequence"/>
</dbReference>
<proteinExistence type="predicted"/>
<evidence type="ECO:0000313" key="3">
    <source>
        <dbReference type="Proteomes" id="UP000011185"/>
    </source>
</evidence>
<feature type="region of interest" description="Disordered" evidence="1">
    <location>
        <begin position="20"/>
        <end position="42"/>
    </location>
</feature>
<protein>
    <submittedName>
        <fullName evidence="2">Uncharacterized protein</fullName>
    </submittedName>
</protein>
<dbReference type="AlphaFoldDB" id="L7JZA4"/>
<evidence type="ECO:0000313" key="2">
    <source>
        <dbReference type="EMBL" id="ELQ76783.1"/>
    </source>
</evidence>
<evidence type="ECO:0000256" key="1">
    <source>
        <dbReference type="SAM" id="MobiDB-lite"/>
    </source>
</evidence>
<organism evidence="2 3">
    <name type="scientific">Trachipleistophora hominis</name>
    <name type="common">Microsporidian parasite</name>
    <dbReference type="NCBI Taxonomy" id="72359"/>
    <lineage>
        <taxon>Eukaryota</taxon>
        <taxon>Fungi</taxon>
        <taxon>Fungi incertae sedis</taxon>
        <taxon>Microsporidia</taxon>
        <taxon>Pleistophoridae</taxon>
        <taxon>Trachipleistophora</taxon>
    </lineage>
</organism>
<dbReference type="VEuPathDB" id="MicrosporidiaDB:THOM_0222"/>
<accession>L7JZA4</accession>